<sequence length="84" mass="9709">RSSLPQLKSSGVYLKKVKPPSDDMMLMFYSYYKQATLGPCDVPRPTGFWDTRGKAKWSALRTCSRYACDSHLDLGLRIWAKWDM</sequence>
<evidence type="ECO:0000256" key="1">
    <source>
        <dbReference type="ARBA" id="ARBA00004167"/>
    </source>
</evidence>
<evidence type="ECO:0000256" key="5">
    <source>
        <dbReference type="ARBA" id="ARBA00023054"/>
    </source>
</evidence>
<dbReference type="PANTHER" id="PTHR23310:SF6">
    <property type="entry name" value="ACYL-COA-BINDING DOMAIN-CONTAINING PROTEIN 5"/>
    <property type="match status" value="1"/>
</dbReference>
<dbReference type="PROSITE" id="PS00880">
    <property type="entry name" value="ACB_1"/>
    <property type="match status" value="1"/>
</dbReference>
<organism evidence="9 10">
    <name type="scientific">Salarias fasciatus</name>
    <name type="common">Jewelled blenny</name>
    <name type="synonym">Blennius fasciatus</name>
    <dbReference type="NCBI Taxonomy" id="181472"/>
    <lineage>
        <taxon>Eukaryota</taxon>
        <taxon>Metazoa</taxon>
        <taxon>Chordata</taxon>
        <taxon>Craniata</taxon>
        <taxon>Vertebrata</taxon>
        <taxon>Euteleostomi</taxon>
        <taxon>Actinopterygii</taxon>
        <taxon>Neopterygii</taxon>
        <taxon>Teleostei</taxon>
        <taxon>Neoteleostei</taxon>
        <taxon>Acanthomorphata</taxon>
        <taxon>Ovalentaria</taxon>
        <taxon>Blenniimorphae</taxon>
        <taxon>Blenniiformes</taxon>
        <taxon>Blennioidei</taxon>
        <taxon>Blenniidae</taxon>
        <taxon>Salariinae</taxon>
        <taxon>Salarias</taxon>
    </lineage>
</organism>
<evidence type="ECO:0000256" key="7">
    <source>
        <dbReference type="ARBA" id="ARBA00023136"/>
    </source>
</evidence>
<keyword evidence="7" id="KW-0472">Membrane</keyword>
<dbReference type="GO" id="GO:0016020">
    <property type="term" value="C:membrane"/>
    <property type="evidence" value="ECO:0007669"/>
    <property type="project" value="UniProtKB-SubCell"/>
</dbReference>
<dbReference type="InParanoid" id="A0A672HHI5"/>
<reference evidence="9" key="3">
    <citation type="submission" date="2025-09" db="UniProtKB">
        <authorList>
            <consortium name="Ensembl"/>
        </authorList>
    </citation>
    <scope>IDENTIFICATION</scope>
</reference>
<dbReference type="Pfam" id="PF00887">
    <property type="entry name" value="ACBP"/>
    <property type="match status" value="1"/>
</dbReference>
<name>A0A672HHI5_SALFA</name>
<feature type="domain" description="ACB" evidence="8">
    <location>
        <begin position="1"/>
        <end position="84"/>
    </location>
</feature>
<evidence type="ECO:0000256" key="3">
    <source>
        <dbReference type="ARBA" id="ARBA00022692"/>
    </source>
</evidence>
<keyword evidence="6" id="KW-0446">Lipid-binding</keyword>
<evidence type="ECO:0000313" key="9">
    <source>
        <dbReference type="Ensembl" id="ENSSFAP00005028701.1"/>
    </source>
</evidence>
<dbReference type="PRINTS" id="PR00689">
    <property type="entry name" value="ACOABINDINGP"/>
</dbReference>
<keyword evidence="4" id="KW-1133">Transmembrane helix</keyword>
<evidence type="ECO:0000256" key="2">
    <source>
        <dbReference type="ARBA" id="ARBA00022448"/>
    </source>
</evidence>
<dbReference type="PROSITE" id="PS51228">
    <property type="entry name" value="ACB_2"/>
    <property type="match status" value="1"/>
</dbReference>
<protein>
    <recommendedName>
        <fullName evidence="8">ACB domain-containing protein</fullName>
    </recommendedName>
</protein>
<dbReference type="GO" id="GO:0005777">
    <property type="term" value="C:peroxisome"/>
    <property type="evidence" value="ECO:0007669"/>
    <property type="project" value="TreeGrafter"/>
</dbReference>
<dbReference type="GO" id="GO:0006631">
    <property type="term" value="P:fatty acid metabolic process"/>
    <property type="evidence" value="ECO:0007669"/>
    <property type="project" value="TreeGrafter"/>
</dbReference>
<evidence type="ECO:0000313" key="10">
    <source>
        <dbReference type="Proteomes" id="UP000472267"/>
    </source>
</evidence>
<evidence type="ECO:0000256" key="6">
    <source>
        <dbReference type="ARBA" id="ARBA00023121"/>
    </source>
</evidence>
<evidence type="ECO:0000256" key="4">
    <source>
        <dbReference type="ARBA" id="ARBA00022989"/>
    </source>
</evidence>
<dbReference type="AlphaFoldDB" id="A0A672HHI5"/>
<dbReference type="InterPro" id="IPR000582">
    <property type="entry name" value="Acyl-CoA-binding_protein"/>
</dbReference>
<keyword evidence="2" id="KW-0813">Transport</keyword>
<dbReference type="Ensembl" id="ENSSFAT00005029765.1">
    <property type="protein sequence ID" value="ENSSFAP00005028701.1"/>
    <property type="gene ID" value="ENSSFAG00005014621.1"/>
</dbReference>
<accession>A0A672HHI5</accession>
<evidence type="ECO:0000259" key="8">
    <source>
        <dbReference type="PROSITE" id="PS51228"/>
    </source>
</evidence>
<keyword evidence="5" id="KW-0175">Coiled coil</keyword>
<comment type="subcellular location">
    <subcellularLocation>
        <location evidence="1">Membrane</location>
        <topology evidence="1">Single-pass membrane protein</topology>
    </subcellularLocation>
</comment>
<reference evidence="9" key="2">
    <citation type="submission" date="2025-08" db="UniProtKB">
        <authorList>
            <consortium name="Ensembl"/>
        </authorList>
    </citation>
    <scope>IDENTIFICATION</scope>
</reference>
<dbReference type="PANTHER" id="PTHR23310">
    <property type="entry name" value="ACYL-COA-BINDING PROTEIN, ACBP"/>
    <property type="match status" value="1"/>
</dbReference>
<keyword evidence="10" id="KW-1185">Reference proteome</keyword>
<proteinExistence type="predicted"/>
<keyword evidence="3" id="KW-0812">Transmembrane</keyword>
<reference evidence="9" key="1">
    <citation type="submission" date="2019-06" db="EMBL/GenBank/DDBJ databases">
        <authorList>
            <consortium name="Wellcome Sanger Institute Data Sharing"/>
        </authorList>
    </citation>
    <scope>NUCLEOTIDE SEQUENCE [LARGE SCALE GENOMIC DNA]</scope>
</reference>
<dbReference type="Gene3D" id="1.20.80.10">
    <property type="match status" value="1"/>
</dbReference>
<dbReference type="GO" id="GO:0000062">
    <property type="term" value="F:fatty-acyl-CoA binding"/>
    <property type="evidence" value="ECO:0007669"/>
    <property type="project" value="InterPro"/>
</dbReference>
<dbReference type="Proteomes" id="UP000472267">
    <property type="component" value="Chromosome 18"/>
</dbReference>
<dbReference type="InterPro" id="IPR014352">
    <property type="entry name" value="FERM/acyl-CoA-bd_prot_sf"/>
</dbReference>
<dbReference type="InterPro" id="IPR035984">
    <property type="entry name" value="Acyl-CoA-binding_sf"/>
</dbReference>
<dbReference type="InterPro" id="IPR022408">
    <property type="entry name" value="Acyl-CoA-binding_prot_CS"/>
</dbReference>
<dbReference type="SUPFAM" id="SSF47027">
    <property type="entry name" value="Acyl-CoA binding protein"/>
    <property type="match status" value="1"/>
</dbReference>